<dbReference type="SUPFAM" id="SSF50249">
    <property type="entry name" value="Nucleic acid-binding proteins"/>
    <property type="match status" value="1"/>
</dbReference>
<evidence type="ECO:0008006" key="4">
    <source>
        <dbReference type="Google" id="ProtNLM"/>
    </source>
</evidence>
<name>A0A8H3IDW0_9LECA</name>
<evidence type="ECO:0000256" key="1">
    <source>
        <dbReference type="SAM" id="MobiDB-lite"/>
    </source>
</evidence>
<keyword evidence="3" id="KW-1185">Reference proteome</keyword>
<evidence type="ECO:0000313" key="3">
    <source>
        <dbReference type="Proteomes" id="UP000664169"/>
    </source>
</evidence>
<feature type="compositionally biased region" description="Polar residues" evidence="1">
    <location>
        <begin position="278"/>
        <end position="287"/>
    </location>
</feature>
<protein>
    <recommendedName>
        <fullName evidence="4">CST complex subunit Stn1 N-terminal domain-containing protein</fullName>
    </recommendedName>
</protein>
<accession>A0A8H3IDW0</accession>
<dbReference type="Gene3D" id="2.40.50.140">
    <property type="entry name" value="Nucleic acid-binding proteins"/>
    <property type="match status" value="1"/>
</dbReference>
<feature type="region of interest" description="Disordered" evidence="1">
    <location>
        <begin position="255"/>
        <end position="287"/>
    </location>
</feature>
<evidence type="ECO:0000313" key="2">
    <source>
        <dbReference type="EMBL" id="CAF9924442.1"/>
    </source>
</evidence>
<dbReference type="InterPro" id="IPR012340">
    <property type="entry name" value="NA-bd_OB-fold"/>
</dbReference>
<dbReference type="AlphaFoldDB" id="A0A8H3IDW0"/>
<dbReference type="EMBL" id="CAJPDQ010000021">
    <property type="protein sequence ID" value="CAF9924442.1"/>
    <property type="molecule type" value="Genomic_DNA"/>
</dbReference>
<dbReference type="Proteomes" id="UP000664169">
    <property type="component" value="Unassembled WGS sequence"/>
</dbReference>
<comment type="caution">
    <text evidence="2">The sequence shown here is derived from an EMBL/GenBank/DDBJ whole genome shotgun (WGS) entry which is preliminary data.</text>
</comment>
<dbReference type="OrthoDB" id="77828at2759"/>
<reference evidence="2" key="1">
    <citation type="submission" date="2021-03" db="EMBL/GenBank/DDBJ databases">
        <authorList>
            <person name="Tagirdzhanova G."/>
        </authorList>
    </citation>
    <scope>NUCLEOTIDE SEQUENCE</scope>
</reference>
<organism evidence="2 3">
    <name type="scientific">Gomphillus americanus</name>
    <dbReference type="NCBI Taxonomy" id="1940652"/>
    <lineage>
        <taxon>Eukaryota</taxon>
        <taxon>Fungi</taxon>
        <taxon>Dikarya</taxon>
        <taxon>Ascomycota</taxon>
        <taxon>Pezizomycotina</taxon>
        <taxon>Lecanoromycetes</taxon>
        <taxon>OSLEUM clade</taxon>
        <taxon>Ostropomycetidae</taxon>
        <taxon>Ostropales</taxon>
        <taxon>Graphidaceae</taxon>
        <taxon>Gomphilloideae</taxon>
        <taxon>Gomphillus</taxon>
    </lineage>
</organism>
<sequence length="419" mass="47822">MQCQEAKRTIAAEKADRPPTTLTYYPIYMHKSHPLDGAWVKLSAKLIQDLVIPPGWEASHPGIDVPGASPHSALPKFALFHYLNHPLPYIQLCGIVVEITEQNHLGFVVLRLDDSSGYLVTALIKQWIDTKQEDRSCNPTKVVDILEIKPGERIIYGCSWLSNSKFDLRSIRIGSVLRIKGRLSLWKLGRQILVEKYDVFHSTVQEVDYWKGMSRDFKNVLNEPWHISEQDMLEQTRNFELEKRAREKLVARLERRAKRKRKEKESCAKANSKKQSTEEVQAQTQSKNVEVAEPLTTPAALSSAGYPQQYAGLAPSYQIPRKESVVEASSSLDDQPRQVQDWRSPIEPSQLEFVDSGAPSQWKQADLQAEDNPTCTYYGTDWLELRDKLSSPKSVSRDTPAQERNAKQCYSVIDEWDDL</sequence>
<proteinExistence type="predicted"/>
<gene>
    <name evidence="2" type="ORF">GOMPHAMPRED_003638</name>
</gene>